<reference evidence="2 3" key="1">
    <citation type="journal article" date="2021" name="Arch. Microbiol.">
        <title>Myceligenerans indicum sp. nov., an actinobacterium isolated from mangrove sediment of Sundarbans, India.</title>
        <authorList>
            <person name="Asha K."/>
            <person name="Bhadury P."/>
        </authorList>
    </citation>
    <scope>NUCLEOTIDE SEQUENCE [LARGE SCALE GENOMIC DNA]</scope>
    <source>
        <strain evidence="2 3">I2</strain>
    </source>
</reference>
<evidence type="ECO:0000313" key="2">
    <source>
        <dbReference type="EMBL" id="MBL0888811.1"/>
    </source>
</evidence>
<dbReference type="Gene3D" id="1.10.287.1060">
    <property type="entry name" value="ESAT-6-like"/>
    <property type="match status" value="1"/>
</dbReference>
<keyword evidence="3" id="KW-1185">Reference proteome</keyword>
<dbReference type="Proteomes" id="UP000675409">
    <property type="component" value="Unassembled WGS sequence"/>
</dbReference>
<accession>A0ABS1LR98</accession>
<dbReference type="EMBL" id="JABBYC010000086">
    <property type="protein sequence ID" value="MBL0888811.1"/>
    <property type="molecule type" value="Genomic_DNA"/>
</dbReference>
<dbReference type="RefSeq" id="WP_201851314.1">
    <property type="nucleotide sequence ID" value="NZ_JABBYC010000086.1"/>
</dbReference>
<comment type="similarity">
    <text evidence="1">Belongs to the WXG100 family.</text>
</comment>
<proteinExistence type="inferred from homology"/>
<dbReference type="SUPFAM" id="SSF140453">
    <property type="entry name" value="EsxAB dimer-like"/>
    <property type="match status" value="1"/>
</dbReference>
<sequence>MKYQVDSDQIEAASGAVAGSVATVRTEVAALMRNLDALQGTWTGGAATAFAGSVTQWRSAQAQVENALDAIQVALTQTARAYADAELTATRMFS</sequence>
<evidence type="ECO:0000313" key="3">
    <source>
        <dbReference type="Proteomes" id="UP000675409"/>
    </source>
</evidence>
<evidence type="ECO:0000256" key="1">
    <source>
        <dbReference type="RuleBase" id="RU362001"/>
    </source>
</evidence>
<dbReference type="InterPro" id="IPR036689">
    <property type="entry name" value="ESAT-6-like_sf"/>
</dbReference>
<comment type="caution">
    <text evidence="2">The sequence shown here is derived from an EMBL/GenBank/DDBJ whole genome shotgun (WGS) entry which is preliminary data.</text>
</comment>
<protein>
    <recommendedName>
        <fullName evidence="1">ESAT-6-like protein</fullName>
    </recommendedName>
</protein>
<name>A0ABS1LR98_9MICO</name>
<dbReference type="Pfam" id="PF06013">
    <property type="entry name" value="WXG100"/>
    <property type="match status" value="1"/>
</dbReference>
<dbReference type="InterPro" id="IPR010310">
    <property type="entry name" value="T7SS_ESAT-6-like"/>
</dbReference>
<organism evidence="2 3">
    <name type="scientific">Myceligenerans indicum</name>
    <dbReference type="NCBI Taxonomy" id="2593663"/>
    <lineage>
        <taxon>Bacteria</taxon>
        <taxon>Bacillati</taxon>
        <taxon>Actinomycetota</taxon>
        <taxon>Actinomycetes</taxon>
        <taxon>Micrococcales</taxon>
        <taxon>Promicromonosporaceae</taxon>
        <taxon>Myceligenerans</taxon>
    </lineage>
</organism>
<gene>
    <name evidence="2" type="ORF">HGK34_21460</name>
</gene>
<dbReference type="NCBIfam" id="TIGR03930">
    <property type="entry name" value="WXG100_ESAT6"/>
    <property type="match status" value="1"/>
</dbReference>